<dbReference type="AlphaFoldDB" id="A0AAP0DT99"/>
<feature type="compositionally biased region" description="Polar residues" evidence="5">
    <location>
        <begin position="225"/>
        <end position="242"/>
    </location>
</feature>
<feature type="compositionally biased region" description="Basic and acidic residues" evidence="5">
    <location>
        <begin position="291"/>
        <end position="301"/>
    </location>
</feature>
<dbReference type="PROSITE" id="PS50966">
    <property type="entry name" value="ZF_SWIM"/>
    <property type="match status" value="1"/>
</dbReference>
<dbReference type="GO" id="GO:0008270">
    <property type="term" value="F:zinc ion binding"/>
    <property type="evidence" value="ECO:0007669"/>
    <property type="project" value="UniProtKB-KW"/>
</dbReference>
<feature type="compositionally biased region" description="Basic and acidic residues" evidence="5">
    <location>
        <begin position="184"/>
        <end position="195"/>
    </location>
</feature>
<reference evidence="8 9" key="1">
    <citation type="submission" date="2024-04" db="EMBL/GenBank/DDBJ databases">
        <title>The reference genome of an endangered Asteraceae, Deinandra increscens subsp. villosa, native to the Central Coast of California.</title>
        <authorList>
            <person name="Guilliams M."/>
            <person name="Hasenstab-Lehman K."/>
            <person name="Meyer R."/>
            <person name="Mcevoy S."/>
        </authorList>
    </citation>
    <scope>NUCLEOTIDE SEQUENCE [LARGE SCALE GENOMIC DNA]</scope>
    <source>
        <tissue evidence="8">Leaf</tissue>
    </source>
</reference>
<dbReference type="Pfam" id="PF03108">
    <property type="entry name" value="DBD_Tnp_Mut"/>
    <property type="match status" value="1"/>
</dbReference>
<keyword evidence="1" id="KW-0479">Metal-binding</keyword>
<dbReference type="Pfam" id="PF00564">
    <property type="entry name" value="PB1"/>
    <property type="match status" value="1"/>
</dbReference>
<feature type="compositionally biased region" description="Basic and acidic residues" evidence="5">
    <location>
        <begin position="212"/>
        <end position="224"/>
    </location>
</feature>
<dbReference type="InterPro" id="IPR004332">
    <property type="entry name" value="Transposase_MuDR"/>
</dbReference>
<feature type="transmembrane region" description="Helical" evidence="6">
    <location>
        <begin position="1031"/>
        <end position="1053"/>
    </location>
</feature>
<accession>A0AAP0DT99</accession>
<keyword evidence="3" id="KW-0862">Zinc</keyword>
<dbReference type="Proteomes" id="UP001408789">
    <property type="component" value="Unassembled WGS sequence"/>
</dbReference>
<keyword evidence="6" id="KW-1133">Transmembrane helix</keyword>
<dbReference type="PANTHER" id="PTHR31973:SF149">
    <property type="entry name" value="SWIM-TYPE DOMAIN-CONTAINING PROTEIN"/>
    <property type="match status" value="1"/>
</dbReference>
<gene>
    <name evidence="8" type="ORF">SSX86_002871</name>
</gene>
<evidence type="ECO:0000256" key="5">
    <source>
        <dbReference type="SAM" id="MobiDB-lite"/>
    </source>
</evidence>
<dbReference type="PANTHER" id="PTHR31973">
    <property type="entry name" value="POLYPROTEIN, PUTATIVE-RELATED"/>
    <property type="match status" value="1"/>
</dbReference>
<proteinExistence type="predicted"/>
<protein>
    <recommendedName>
        <fullName evidence="7">SWIM-type domain-containing protein</fullName>
    </recommendedName>
</protein>
<feature type="region of interest" description="Disordered" evidence="5">
    <location>
        <begin position="113"/>
        <end position="351"/>
    </location>
</feature>
<organism evidence="8 9">
    <name type="scientific">Deinandra increscens subsp. villosa</name>
    <dbReference type="NCBI Taxonomy" id="3103831"/>
    <lineage>
        <taxon>Eukaryota</taxon>
        <taxon>Viridiplantae</taxon>
        <taxon>Streptophyta</taxon>
        <taxon>Embryophyta</taxon>
        <taxon>Tracheophyta</taxon>
        <taxon>Spermatophyta</taxon>
        <taxon>Magnoliopsida</taxon>
        <taxon>eudicotyledons</taxon>
        <taxon>Gunneridae</taxon>
        <taxon>Pentapetalae</taxon>
        <taxon>asterids</taxon>
        <taxon>campanulids</taxon>
        <taxon>Asterales</taxon>
        <taxon>Asteraceae</taxon>
        <taxon>Asteroideae</taxon>
        <taxon>Heliantheae alliance</taxon>
        <taxon>Madieae</taxon>
        <taxon>Madiinae</taxon>
        <taxon>Deinandra</taxon>
    </lineage>
</organism>
<dbReference type="InterPro" id="IPR007527">
    <property type="entry name" value="Znf_SWIM"/>
</dbReference>
<dbReference type="InterPro" id="IPR000270">
    <property type="entry name" value="PB1_dom"/>
</dbReference>
<sequence length="1054" mass="118417">MAKGKLILICQSGGDFVTNDDGNMSYNGGEANAANVTTETLFTELKSNLAEICDLNQETVTVKYFLPGNKRNLITVKNDKDVKRMIDFHGEAITAEVFVTGTPGFNRTALEMQTKRQNPTKNDEAVDNDNLTIEKDENIEQGKAGPKKGKKVKKEDKVAKSPIATPARRTRQSVAAAAKIEASSQKKEKEKEKERPKRKQKQKQKQETVSNDDNKSEGSSRAESEQVNVNVDSDCTSDNVTGRNAKRKKINNQNETEEVNTSPADSVKKRRRTPTWKVGANGRPTIVSDDVGSKARSDSGVKKSQRKSGKLAAKGSDSQVTKSGRKRGRPRAITSDQEHNDIAGPSCDDDDLPPETLVSLWKSAITGAGQQFTNIHEFQETLQRYAIANDFEFKFKKNDKNRATGVCSSKGCSWKFNAVWVPSTESFKIKTMNNVHTCDKESNNWLLDTIKEKLQDSPHLKPKEVADGILKDFGFESKSNHTQVFPGTMIPREQLHGSDEDAYNKLPWFCEKIKVTNPGSISNLIIDENKRFKALFVSFYASLCGFQNSCRPLLFLEATSLRSKYGEVLFTAMAIDGNDEFFPVAFAIVDVEDDNNWHWFLEQLKAVIFNSQQPITFVFDREKNLKPYVVEVFQDSHVGYSIYHLLESFKRNVKGPFHGDGKSFLLIHFLDAAHAVRLVGFKKSTEQIKQISSQAYDWVMQIEPQHWATSYFKGERYNHIIDDVSAPYSKLMEDYQELPILHKIDAIIRTMIEAINDAKLDGSMWSTHLTPSKEKQLEEEIANSCGLKVLISSDTLFEVREDSTHVVDIGNWSCTCLGWKETGLPCRHALAVFASTGKNLYEFCSSYFTVDAYRLTYMESINPVPIDKDEGEKLEIENTGGENEQALKVWGEIEQGAEAETRTDRGDCEKVEVEDDKGEKMEMEIEVEITGGENEEGGKVEDEKEEVEKDEGVLVLPPIPSKPVDVMKERMDWDDEIEVETKRTVTCTKCKQPGHNKKSCNLYQVQQLESLSENMSLGYEIIPLRLSPVSYVISVPAGLVFIAAAAVAAHQFLR</sequence>
<dbReference type="InterPro" id="IPR006564">
    <property type="entry name" value="Znf_PMZ"/>
</dbReference>
<evidence type="ECO:0000313" key="8">
    <source>
        <dbReference type="EMBL" id="KAK9078813.1"/>
    </source>
</evidence>
<keyword evidence="6" id="KW-0472">Membrane</keyword>
<evidence type="ECO:0000256" key="6">
    <source>
        <dbReference type="SAM" id="Phobius"/>
    </source>
</evidence>
<name>A0AAP0DT99_9ASTR</name>
<dbReference type="InterPro" id="IPR018289">
    <property type="entry name" value="MULE_transposase_dom"/>
</dbReference>
<evidence type="ECO:0000256" key="3">
    <source>
        <dbReference type="ARBA" id="ARBA00022833"/>
    </source>
</evidence>
<dbReference type="Pfam" id="PF04434">
    <property type="entry name" value="SWIM"/>
    <property type="match status" value="1"/>
</dbReference>
<evidence type="ECO:0000256" key="4">
    <source>
        <dbReference type="PROSITE-ProRule" id="PRU00325"/>
    </source>
</evidence>
<dbReference type="Pfam" id="PF10551">
    <property type="entry name" value="MULE"/>
    <property type="match status" value="1"/>
</dbReference>
<dbReference type="SMART" id="SM00575">
    <property type="entry name" value="ZnF_PMZ"/>
    <property type="match status" value="1"/>
</dbReference>
<dbReference type="SMART" id="SM00666">
    <property type="entry name" value="PB1"/>
    <property type="match status" value="1"/>
</dbReference>
<keyword evidence="9" id="KW-1185">Reference proteome</keyword>
<evidence type="ECO:0000256" key="2">
    <source>
        <dbReference type="ARBA" id="ARBA00022771"/>
    </source>
</evidence>
<keyword evidence="2 4" id="KW-0863">Zinc-finger</keyword>
<feature type="domain" description="SWIM-type" evidence="7">
    <location>
        <begin position="797"/>
        <end position="837"/>
    </location>
</feature>
<evidence type="ECO:0000313" key="9">
    <source>
        <dbReference type="Proteomes" id="UP001408789"/>
    </source>
</evidence>
<comment type="caution">
    <text evidence="8">The sequence shown here is derived from an EMBL/GenBank/DDBJ whole genome shotgun (WGS) entry which is preliminary data.</text>
</comment>
<keyword evidence="6" id="KW-0812">Transmembrane</keyword>
<evidence type="ECO:0000259" key="7">
    <source>
        <dbReference type="PROSITE" id="PS50966"/>
    </source>
</evidence>
<evidence type="ECO:0000256" key="1">
    <source>
        <dbReference type="ARBA" id="ARBA00022723"/>
    </source>
</evidence>
<feature type="compositionally biased region" description="Polar residues" evidence="5">
    <location>
        <begin position="251"/>
        <end position="264"/>
    </location>
</feature>
<dbReference type="EMBL" id="JBCNJP010000006">
    <property type="protein sequence ID" value="KAK9078813.1"/>
    <property type="molecule type" value="Genomic_DNA"/>
</dbReference>